<reference evidence="2 3" key="1">
    <citation type="submission" date="2019-02" db="EMBL/GenBank/DDBJ databases">
        <title>Draft genome sequences of novel Actinobacteria.</title>
        <authorList>
            <person name="Sahin N."/>
            <person name="Ay H."/>
            <person name="Saygin H."/>
        </authorList>
    </citation>
    <scope>NUCLEOTIDE SEQUENCE [LARGE SCALE GENOMIC DNA]</scope>
    <source>
        <strain evidence="2 3">KC603</strain>
    </source>
</reference>
<comment type="caution">
    <text evidence="2">The sequence shown here is derived from an EMBL/GenBank/DDBJ whole genome shotgun (WGS) entry which is preliminary data.</text>
</comment>
<dbReference type="Proteomes" id="UP000295621">
    <property type="component" value="Unassembled WGS sequence"/>
</dbReference>
<feature type="domain" description="Antitoxin SocA-like Panacea" evidence="1">
    <location>
        <begin position="24"/>
        <end position="110"/>
    </location>
</feature>
<evidence type="ECO:0000313" key="2">
    <source>
        <dbReference type="EMBL" id="TDC56711.1"/>
    </source>
</evidence>
<dbReference type="AlphaFoldDB" id="A0A4R4S2J1"/>
<name>A0A4R4S2J1_9ACTN</name>
<sequence length="184" mass="20423">MAVSSHDVAAALRARIPGLPTKKLHKLLYYCQGHHLATFGEPLFEDPISAWDMGPVVGTLWFAEKQGTPPSTRTDLPEGALNTIGYVVSRYGRLTGRDLEHLTHSETPWQRADAQREPHGSFRIERAWLVEYFQEGGAADSDDAPLLDTDDVSRWLQSAQAPASPPTGDDYDALQTRLHQYLNG</sequence>
<accession>A0A4R4S2J1</accession>
<dbReference type="InterPro" id="IPR025272">
    <property type="entry name" value="SocA_Panacea"/>
</dbReference>
<dbReference type="OrthoDB" id="9799173at2"/>
<dbReference type="Pfam" id="PF13274">
    <property type="entry name" value="SocA_Panacea"/>
    <property type="match status" value="1"/>
</dbReference>
<keyword evidence="3" id="KW-1185">Reference proteome</keyword>
<evidence type="ECO:0000313" key="3">
    <source>
        <dbReference type="Proteomes" id="UP000295621"/>
    </source>
</evidence>
<organism evidence="2 3">
    <name type="scientific">Jiangella ureilytica</name>
    <dbReference type="NCBI Taxonomy" id="2530374"/>
    <lineage>
        <taxon>Bacteria</taxon>
        <taxon>Bacillati</taxon>
        <taxon>Actinomycetota</taxon>
        <taxon>Actinomycetes</taxon>
        <taxon>Jiangellales</taxon>
        <taxon>Jiangellaceae</taxon>
        <taxon>Jiangella</taxon>
    </lineage>
</organism>
<dbReference type="EMBL" id="SMKL01000002">
    <property type="protein sequence ID" value="TDC56711.1"/>
    <property type="molecule type" value="Genomic_DNA"/>
</dbReference>
<dbReference type="RefSeq" id="WP_131978181.1">
    <property type="nucleotide sequence ID" value="NZ_SMKL01000002.1"/>
</dbReference>
<gene>
    <name evidence="2" type="ORF">E1212_01750</name>
</gene>
<proteinExistence type="predicted"/>
<evidence type="ECO:0000259" key="1">
    <source>
        <dbReference type="Pfam" id="PF13274"/>
    </source>
</evidence>
<protein>
    <submittedName>
        <fullName evidence="2">DUF4065 domain-containing protein</fullName>
    </submittedName>
</protein>